<dbReference type="PANTHER" id="PTHR11361:SF35">
    <property type="entry name" value="DNA MISMATCH REPAIR PROTEIN MSH2"/>
    <property type="match status" value="1"/>
</dbReference>
<dbReference type="GO" id="GO:0006312">
    <property type="term" value="P:mitotic recombination"/>
    <property type="evidence" value="ECO:0007669"/>
    <property type="project" value="TreeGrafter"/>
</dbReference>
<keyword evidence="4" id="KW-0732">Signal</keyword>
<dbReference type="Gene3D" id="3.40.50.300">
    <property type="entry name" value="P-loop containing nucleotide triphosphate hydrolases"/>
    <property type="match status" value="1"/>
</dbReference>
<dbReference type="EMBL" id="CAKMRJ010004445">
    <property type="protein sequence ID" value="CAH1436240.1"/>
    <property type="molecule type" value="Genomic_DNA"/>
</dbReference>
<dbReference type="PANTHER" id="PTHR11361">
    <property type="entry name" value="DNA MISMATCH REPAIR PROTEIN MUTS FAMILY MEMBER"/>
    <property type="match status" value="1"/>
</dbReference>
<dbReference type="GO" id="GO:0005524">
    <property type="term" value="F:ATP binding"/>
    <property type="evidence" value="ECO:0007669"/>
    <property type="project" value="UniProtKB-KW"/>
</dbReference>
<evidence type="ECO:0000256" key="4">
    <source>
        <dbReference type="SAM" id="SignalP"/>
    </source>
</evidence>
<comment type="caution">
    <text evidence="6">The sequence shown here is derived from an EMBL/GenBank/DDBJ whole genome shotgun (WGS) entry which is preliminary data.</text>
</comment>
<keyword evidence="3" id="KW-0238">DNA-binding</keyword>
<dbReference type="GO" id="GO:0006298">
    <property type="term" value="P:mismatch repair"/>
    <property type="evidence" value="ECO:0007669"/>
    <property type="project" value="InterPro"/>
</dbReference>
<dbReference type="SUPFAM" id="SSF52540">
    <property type="entry name" value="P-loop containing nucleoside triphosphate hydrolases"/>
    <property type="match status" value="1"/>
</dbReference>
<gene>
    <name evidence="6" type="ORF">LVIROSA_LOCUS22624</name>
</gene>
<evidence type="ECO:0000259" key="5">
    <source>
        <dbReference type="Pfam" id="PF00488"/>
    </source>
</evidence>
<dbReference type="Pfam" id="PF00488">
    <property type="entry name" value="MutS_V"/>
    <property type="match status" value="1"/>
</dbReference>
<evidence type="ECO:0000313" key="7">
    <source>
        <dbReference type="Proteomes" id="UP001157418"/>
    </source>
</evidence>
<feature type="signal peptide" evidence="4">
    <location>
        <begin position="1"/>
        <end position="18"/>
    </location>
</feature>
<evidence type="ECO:0000313" key="6">
    <source>
        <dbReference type="EMBL" id="CAH1436240.1"/>
    </source>
</evidence>
<dbReference type="InterPro" id="IPR045076">
    <property type="entry name" value="MutS"/>
</dbReference>
<feature type="domain" description="DNA mismatch repair proteins mutS family" evidence="5">
    <location>
        <begin position="69"/>
        <end position="121"/>
    </location>
</feature>
<evidence type="ECO:0000256" key="1">
    <source>
        <dbReference type="ARBA" id="ARBA00022741"/>
    </source>
</evidence>
<evidence type="ECO:0000256" key="3">
    <source>
        <dbReference type="ARBA" id="ARBA00023125"/>
    </source>
</evidence>
<dbReference type="InterPro" id="IPR000432">
    <property type="entry name" value="DNA_mismatch_repair_MutS_C"/>
</dbReference>
<sequence>MLLAELDVLLSFADLAASSPTPYTTPEITPSDTSDIILENSRHPCVEAQDWVTFIPNDCKLVRGESWFQIITSPNMGGKSTFIRQVGVNILMAQVGCFVPFDKASISIHDFIFARVGAGDCQ</sequence>
<dbReference type="GO" id="GO:0032301">
    <property type="term" value="C:MutSalpha complex"/>
    <property type="evidence" value="ECO:0007669"/>
    <property type="project" value="TreeGrafter"/>
</dbReference>
<proteinExistence type="predicted"/>
<dbReference type="AlphaFoldDB" id="A0AAU9NEJ1"/>
<accession>A0AAU9NEJ1</accession>
<reference evidence="6 7" key="1">
    <citation type="submission" date="2022-01" db="EMBL/GenBank/DDBJ databases">
        <authorList>
            <person name="Xiong W."/>
            <person name="Schranz E."/>
        </authorList>
    </citation>
    <scope>NUCLEOTIDE SEQUENCE [LARGE SCALE GENOMIC DNA]</scope>
</reference>
<keyword evidence="1" id="KW-0547">Nucleotide-binding</keyword>
<dbReference type="InterPro" id="IPR027417">
    <property type="entry name" value="P-loop_NTPase"/>
</dbReference>
<feature type="chain" id="PRO_5043549623" description="DNA mismatch repair proteins mutS family domain-containing protein" evidence="4">
    <location>
        <begin position="19"/>
        <end position="122"/>
    </location>
</feature>
<keyword evidence="2" id="KW-0067">ATP-binding</keyword>
<dbReference type="GO" id="GO:0140664">
    <property type="term" value="F:ATP-dependent DNA damage sensor activity"/>
    <property type="evidence" value="ECO:0007669"/>
    <property type="project" value="InterPro"/>
</dbReference>
<dbReference type="Proteomes" id="UP001157418">
    <property type="component" value="Unassembled WGS sequence"/>
</dbReference>
<dbReference type="GO" id="GO:0030983">
    <property type="term" value="F:mismatched DNA binding"/>
    <property type="evidence" value="ECO:0007669"/>
    <property type="project" value="InterPro"/>
</dbReference>
<protein>
    <recommendedName>
        <fullName evidence="5">DNA mismatch repair proteins mutS family domain-containing protein</fullName>
    </recommendedName>
</protein>
<organism evidence="6 7">
    <name type="scientific">Lactuca virosa</name>
    <dbReference type="NCBI Taxonomy" id="75947"/>
    <lineage>
        <taxon>Eukaryota</taxon>
        <taxon>Viridiplantae</taxon>
        <taxon>Streptophyta</taxon>
        <taxon>Embryophyta</taxon>
        <taxon>Tracheophyta</taxon>
        <taxon>Spermatophyta</taxon>
        <taxon>Magnoliopsida</taxon>
        <taxon>eudicotyledons</taxon>
        <taxon>Gunneridae</taxon>
        <taxon>Pentapetalae</taxon>
        <taxon>asterids</taxon>
        <taxon>campanulids</taxon>
        <taxon>Asterales</taxon>
        <taxon>Asteraceae</taxon>
        <taxon>Cichorioideae</taxon>
        <taxon>Cichorieae</taxon>
        <taxon>Lactucinae</taxon>
        <taxon>Lactuca</taxon>
    </lineage>
</organism>
<name>A0AAU9NEJ1_9ASTR</name>
<evidence type="ECO:0000256" key="2">
    <source>
        <dbReference type="ARBA" id="ARBA00022840"/>
    </source>
</evidence>
<keyword evidence="7" id="KW-1185">Reference proteome</keyword>